<evidence type="ECO:0000256" key="2">
    <source>
        <dbReference type="SAM" id="Phobius"/>
    </source>
</evidence>
<dbReference type="Gene3D" id="1.10.510.10">
    <property type="entry name" value="Transferase(Phosphotransferase) domain 1"/>
    <property type="match status" value="1"/>
</dbReference>
<dbReference type="EMBL" id="JBEXZR010000020">
    <property type="protein sequence ID" value="MEU0709934.1"/>
    <property type="molecule type" value="Genomic_DNA"/>
</dbReference>
<keyword evidence="5" id="KW-1185">Reference proteome</keyword>
<accession>A0ABV2W8S6</accession>
<feature type="region of interest" description="Disordered" evidence="1">
    <location>
        <begin position="250"/>
        <end position="269"/>
    </location>
</feature>
<evidence type="ECO:0000313" key="4">
    <source>
        <dbReference type="EMBL" id="MEU0709934.1"/>
    </source>
</evidence>
<dbReference type="Proteomes" id="UP001550378">
    <property type="component" value="Unassembled WGS sequence"/>
</dbReference>
<organism evidence="4 5">
    <name type="scientific">Streptomyces lavendulocolor</name>
    <dbReference type="NCBI Taxonomy" id="67316"/>
    <lineage>
        <taxon>Bacteria</taxon>
        <taxon>Bacillati</taxon>
        <taxon>Actinomycetota</taxon>
        <taxon>Actinomycetes</taxon>
        <taxon>Kitasatosporales</taxon>
        <taxon>Streptomycetaceae</taxon>
        <taxon>Streptomyces</taxon>
    </lineage>
</organism>
<keyword evidence="2" id="KW-0812">Transmembrane</keyword>
<evidence type="ECO:0000256" key="1">
    <source>
        <dbReference type="SAM" id="MobiDB-lite"/>
    </source>
</evidence>
<dbReference type="PROSITE" id="PS50011">
    <property type="entry name" value="PROTEIN_KINASE_DOM"/>
    <property type="match status" value="1"/>
</dbReference>
<feature type="domain" description="Protein kinase" evidence="3">
    <location>
        <begin position="34"/>
        <end position="290"/>
    </location>
</feature>
<evidence type="ECO:0000259" key="3">
    <source>
        <dbReference type="PROSITE" id="PS50011"/>
    </source>
</evidence>
<dbReference type="RefSeq" id="WP_359656182.1">
    <property type="nucleotide sequence ID" value="NZ_JBEXZP010000118.1"/>
</dbReference>
<feature type="region of interest" description="Disordered" evidence="1">
    <location>
        <begin position="301"/>
        <end position="412"/>
    </location>
</feature>
<dbReference type="InterPro" id="IPR000719">
    <property type="entry name" value="Prot_kinase_dom"/>
</dbReference>
<keyword evidence="2" id="KW-0472">Membrane</keyword>
<evidence type="ECO:0000313" key="5">
    <source>
        <dbReference type="Proteomes" id="UP001550378"/>
    </source>
</evidence>
<feature type="compositionally biased region" description="Basic and acidic residues" evidence="1">
    <location>
        <begin position="344"/>
        <end position="364"/>
    </location>
</feature>
<dbReference type="SUPFAM" id="SSF56112">
    <property type="entry name" value="Protein kinase-like (PK-like)"/>
    <property type="match status" value="1"/>
</dbReference>
<comment type="caution">
    <text evidence="4">The sequence shown here is derived from an EMBL/GenBank/DDBJ whole genome shotgun (WGS) entry which is preliminary data.</text>
</comment>
<keyword evidence="2" id="KW-1133">Transmembrane helix</keyword>
<feature type="compositionally biased region" description="Low complexity" evidence="1">
    <location>
        <begin position="384"/>
        <end position="406"/>
    </location>
</feature>
<feature type="transmembrane region" description="Helical" evidence="2">
    <location>
        <begin position="419"/>
        <end position="446"/>
    </location>
</feature>
<reference evidence="4 5" key="1">
    <citation type="submission" date="2024-06" db="EMBL/GenBank/DDBJ databases">
        <title>The Natural Products Discovery Center: Release of the First 8490 Sequenced Strains for Exploring Actinobacteria Biosynthetic Diversity.</title>
        <authorList>
            <person name="Kalkreuter E."/>
            <person name="Kautsar S.A."/>
            <person name="Yang D."/>
            <person name="Bader C.D."/>
            <person name="Teijaro C.N."/>
            <person name="Fluegel L."/>
            <person name="Davis C.M."/>
            <person name="Simpson J.R."/>
            <person name="Lauterbach L."/>
            <person name="Steele A.D."/>
            <person name="Gui C."/>
            <person name="Meng S."/>
            <person name="Li G."/>
            <person name="Viehrig K."/>
            <person name="Ye F."/>
            <person name="Su P."/>
            <person name="Kiefer A.F."/>
            <person name="Nichols A."/>
            <person name="Cepeda A.J."/>
            <person name="Yan W."/>
            <person name="Fan B."/>
            <person name="Jiang Y."/>
            <person name="Adhikari A."/>
            <person name="Zheng C.-J."/>
            <person name="Schuster L."/>
            <person name="Cowan T.M."/>
            <person name="Smanski M.J."/>
            <person name="Chevrette M.G."/>
            <person name="De Carvalho L.P.S."/>
            <person name="Shen B."/>
        </authorList>
    </citation>
    <scope>NUCLEOTIDE SEQUENCE [LARGE SCALE GENOMIC DNA]</scope>
    <source>
        <strain evidence="4 5">NPDC006337</strain>
    </source>
</reference>
<proteinExistence type="predicted"/>
<sequence length="449" mass="49261">MEPPSLTDYMMAVQHPRLCFPDDDVLAASTTVLDALGPVTGSGVFGCVFRFTSEDGALTWAVKCFTSHSDARADRYRKICAALAELRPAEERWLVPIEFAAEGVLVGGRRWPLVKMPWRPAAPLLDWVERWKDNPAALRAVAADFTAVVGRMGELGIAHGDLQHGNILISAPRRVQLIDYDAMYVPALAGTARPERGHRNYQRPRPVGYGPRMDRFPARVIQLSLLGLAADAELWDRLREDDDRLLLGQEDFEDPGGSEALAALADSPDPQVRDITARLLADLRSPHDLLPPLAAVVMEPTLTPVTPARPRPAPVRDTASETPAGQPTGPRTDEARRGGQQQEPRPEAEPGPRPEPKPEPRTEPGPRPQPHRSPQPQPQPPQQPQSASSATAAPAAERPVRAAARSRSTRRTPVRRNRWLLRPGVLLCLFVLVLLLGLLVALFLVAPPW</sequence>
<feature type="compositionally biased region" description="Pro residues" evidence="1">
    <location>
        <begin position="365"/>
        <end position="383"/>
    </location>
</feature>
<dbReference type="InterPro" id="IPR011009">
    <property type="entry name" value="Kinase-like_dom_sf"/>
</dbReference>
<name>A0ABV2W8S6_9ACTN</name>
<gene>
    <name evidence="4" type="ORF">ABZ508_21485</name>
</gene>
<protein>
    <recommendedName>
        <fullName evidence="3">Protein kinase domain-containing protein</fullName>
    </recommendedName>
</protein>